<name>A0ABZ1IPJ3_9ACTN</name>
<evidence type="ECO:0000259" key="1">
    <source>
        <dbReference type="PROSITE" id="PS51340"/>
    </source>
</evidence>
<dbReference type="Gene3D" id="2.40.33.20">
    <property type="entry name" value="PK beta-barrel domain-like"/>
    <property type="match status" value="1"/>
</dbReference>
<dbReference type="PROSITE" id="PS51340">
    <property type="entry name" value="MOSC"/>
    <property type="match status" value="1"/>
</dbReference>
<accession>A0ABZ1IPJ3</accession>
<dbReference type="EMBL" id="CP108125">
    <property type="protein sequence ID" value="WTO80987.1"/>
    <property type="molecule type" value="Genomic_DNA"/>
</dbReference>
<keyword evidence="3" id="KW-1185">Reference proteome</keyword>
<gene>
    <name evidence="2" type="ORF">OHU27_00565</name>
</gene>
<sequence length="183" mass="19373">MTAIEVIQLLISPIHRYVGRPADGPVATQEDELVDSVEVRRALGIVGDRYFAHPAHRRAAITLMAVENLPLHINGAVDLRQTRRNVLLRGVNIDECVGSTVSLDTGSGPVLLAVNSAARPCAWMETTIGTGAQRALRNKGGVRCTPLSDGTLSLGSAAFTVTDTGVEKAGPDASRSTGTTYDR</sequence>
<protein>
    <submittedName>
        <fullName evidence="2">Molybdenum cofactor biosysynthesis protein</fullName>
    </submittedName>
</protein>
<dbReference type="InterPro" id="IPR011037">
    <property type="entry name" value="Pyrv_Knase-like_insert_dom_sf"/>
</dbReference>
<evidence type="ECO:0000313" key="2">
    <source>
        <dbReference type="EMBL" id="WTO80987.1"/>
    </source>
</evidence>
<organism evidence="2 3">
    <name type="scientific">Streptomyces nigra</name>
    <dbReference type="NCBI Taxonomy" id="1827580"/>
    <lineage>
        <taxon>Bacteria</taxon>
        <taxon>Bacillati</taxon>
        <taxon>Actinomycetota</taxon>
        <taxon>Actinomycetes</taxon>
        <taxon>Kitasatosporales</taxon>
        <taxon>Streptomycetaceae</taxon>
        <taxon>Streptomyces</taxon>
    </lineage>
</organism>
<feature type="domain" description="MOSC" evidence="1">
    <location>
        <begin position="31"/>
        <end position="161"/>
    </location>
</feature>
<dbReference type="RefSeq" id="WP_406255946.1">
    <property type="nucleotide sequence ID" value="NZ_CP108125.1"/>
</dbReference>
<dbReference type="InterPro" id="IPR005302">
    <property type="entry name" value="MoCF_Sase_C"/>
</dbReference>
<dbReference type="SUPFAM" id="SSF50800">
    <property type="entry name" value="PK beta-barrel domain-like"/>
    <property type="match status" value="1"/>
</dbReference>
<proteinExistence type="predicted"/>
<reference evidence="2 3" key="1">
    <citation type="submission" date="2022-10" db="EMBL/GenBank/DDBJ databases">
        <title>The complete genomes of actinobacterial strains from the NBC collection.</title>
        <authorList>
            <person name="Joergensen T.S."/>
            <person name="Alvarez Arevalo M."/>
            <person name="Sterndorff E.B."/>
            <person name="Faurdal D."/>
            <person name="Vuksanovic O."/>
            <person name="Mourched A.-S."/>
            <person name="Charusanti P."/>
            <person name="Shaw S."/>
            <person name="Blin K."/>
            <person name="Weber T."/>
        </authorList>
    </citation>
    <scope>NUCLEOTIDE SEQUENCE [LARGE SCALE GENOMIC DNA]</scope>
    <source>
        <strain evidence="2 3">NBC_00206</strain>
    </source>
</reference>
<dbReference type="Proteomes" id="UP001622690">
    <property type="component" value="Chromosome"/>
</dbReference>
<evidence type="ECO:0000313" key="3">
    <source>
        <dbReference type="Proteomes" id="UP001622690"/>
    </source>
</evidence>